<reference evidence="2 3" key="1">
    <citation type="submission" date="2021-01" db="EMBL/GenBank/DDBJ databases">
        <title>Whole genome shotgun sequence of Planobispora longispora NBRC 13918.</title>
        <authorList>
            <person name="Komaki H."/>
            <person name="Tamura T."/>
        </authorList>
    </citation>
    <scope>NUCLEOTIDE SEQUENCE [LARGE SCALE GENOMIC DNA]</scope>
    <source>
        <strain evidence="2 3">NBRC 13918</strain>
    </source>
</reference>
<proteinExistence type="predicted"/>
<organism evidence="2 3">
    <name type="scientific">Planobispora longispora</name>
    <dbReference type="NCBI Taxonomy" id="28887"/>
    <lineage>
        <taxon>Bacteria</taxon>
        <taxon>Bacillati</taxon>
        <taxon>Actinomycetota</taxon>
        <taxon>Actinomycetes</taxon>
        <taxon>Streptosporangiales</taxon>
        <taxon>Streptosporangiaceae</taxon>
        <taxon>Planobispora</taxon>
    </lineage>
</organism>
<evidence type="ECO:0000313" key="2">
    <source>
        <dbReference type="EMBL" id="GIH79268.1"/>
    </source>
</evidence>
<sequence length="87" mass="9206">MDALPGAIGRPGAKPPVGRIPRSQIVRDQPLPNTYGTYGTVSMINRRGNFNGRPPRRGSRVGGNGAITIHWASVEDVSRAGLTAARS</sequence>
<protein>
    <submittedName>
        <fullName evidence="2">Uncharacterized protein</fullName>
    </submittedName>
</protein>
<dbReference type="EMBL" id="BOOH01000047">
    <property type="protein sequence ID" value="GIH79268.1"/>
    <property type="molecule type" value="Genomic_DNA"/>
</dbReference>
<keyword evidence="3" id="KW-1185">Reference proteome</keyword>
<accession>A0A8J3RQI1</accession>
<gene>
    <name evidence="2" type="ORF">Plo01_56970</name>
</gene>
<evidence type="ECO:0000256" key="1">
    <source>
        <dbReference type="SAM" id="MobiDB-lite"/>
    </source>
</evidence>
<comment type="caution">
    <text evidence="2">The sequence shown here is derived from an EMBL/GenBank/DDBJ whole genome shotgun (WGS) entry which is preliminary data.</text>
</comment>
<dbReference type="AlphaFoldDB" id="A0A8J3RQI1"/>
<name>A0A8J3RQI1_9ACTN</name>
<evidence type="ECO:0000313" key="3">
    <source>
        <dbReference type="Proteomes" id="UP000616724"/>
    </source>
</evidence>
<dbReference type="Proteomes" id="UP000616724">
    <property type="component" value="Unassembled WGS sequence"/>
</dbReference>
<feature type="region of interest" description="Disordered" evidence="1">
    <location>
        <begin position="1"/>
        <end position="23"/>
    </location>
</feature>